<dbReference type="Proteomes" id="UP000707451">
    <property type="component" value="Unassembled WGS sequence"/>
</dbReference>
<feature type="compositionally biased region" description="Low complexity" evidence="2">
    <location>
        <begin position="937"/>
        <end position="955"/>
    </location>
</feature>
<feature type="compositionally biased region" description="Polar residues" evidence="2">
    <location>
        <begin position="900"/>
        <end position="913"/>
    </location>
</feature>
<feature type="compositionally biased region" description="Polar residues" evidence="2">
    <location>
        <begin position="1135"/>
        <end position="1164"/>
    </location>
</feature>
<dbReference type="InterPro" id="IPR015943">
    <property type="entry name" value="WD40/YVTN_repeat-like_dom_sf"/>
</dbReference>
<dbReference type="Pfam" id="PF23760">
    <property type="entry name" value="Beta-prop_DCAF12"/>
    <property type="match status" value="1"/>
</dbReference>
<dbReference type="InterPro" id="IPR013979">
    <property type="entry name" value="TIF_beta_prop-like"/>
</dbReference>
<feature type="region of interest" description="Disordered" evidence="2">
    <location>
        <begin position="1568"/>
        <end position="1606"/>
    </location>
</feature>
<protein>
    <submittedName>
        <fullName evidence="5">Mitogen-activated protein kinase binding protein 1</fullName>
    </submittedName>
</protein>
<evidence type="ECO:0000256" key="2">
    <source>
        <dbReference type="SAM" id="MobiDB-lite"/>
    </source>
</evidence>
<dbReference type="SUPFAM" id="SSF50998">
    <property type="entry name" value="Quinoprotein alcohol dehydrogenase-like"/>
    <property type="match status" value="1"/>
</dbReference>
<sequence length="1680" mass="180182">MLRKTGKSISSSHPNIASNNGPSGSFPSSPAMRRRRKESECMLKLERVLGLTSNKPMILSVNSTHDLVAYAAGCVVVLYNHKLDKQVGLLCSATLNKAASSSSGDGIMSASGPGSYHSGMLGPGGSGVGPSRGIASLGGSPRTMAGTQWMSHPMASANINPLAGLAPMSLAEPSSSFGASNPSSNKNVKPKPISCLSFSPDGQFLAIGETGHQPRTLIWEVASQSLVGELQGHKFGVQAVQFSPNSKFVVTLGFQHDGYIHVWNWRTNTQIASNKVTSKVNALAFSADGSYFVTAGLRHIKFWYLNVGANKRAGSSSTRVLDGRSGILGELRDSSYVDVVCSQDGRFTYAITSNGILCVFSEGRIMEKWIDLHVRGAYSINLEERCVICACTDGFIRLFELETLQYIVTLPKPSPVGTFGFETHQEPQEEQAQHEVIADVLASQFDASSSSLICIYSDRSIIVWNLSDHKNAVVSTSHHFHSDCVWGVEMVPELATGEQGGNLFPPETFATYSADGSIIFWNLNDDVSTLPPPSGTNRLSTSDTTADPPLVHKEIVRVLYADENCRSWIQSPDTQDAMDPVHSLSTLEKLTYQEAHDTEILAIDFTDSEAQDSAVLVATAGRDRLLHIFDVQNDYALVQTLDDHSSSITCIKFAADGSRMMSCGADKSIIFRNCQKNEEGMTFQPYHQAPGRASFYDMALHGPSQTMSVVSGDRRFSVYALESGKSIHTFKAETKGNDLTAGMAEVCSMTHLSVDPTGTIAAASGSDKSIRIYDLLHGTCLAHTIAHSELVTSVKFTNGFTRVISTSADGCVLVWRLSKDIVRRIQTRTLENVTLPSYLQAKAAEKVSIPSSSSTLGVSSRPLKIKKSTDRLTYASDYSSASRRNSTTSLMSDDFDIQSDDLNPSQLQQQGSRNMPKDSRLDGISQDFTPVSVAKPTSARTGTRTRTSTASSVRTPLNRSRQNSASQPVTPRSNLSSSRAAVLPELPPWNKNIVKEKVVIPPSTLSSQKPTVSTSPRQRVTMALVKGKWLPTPTNPRPRAISLGVPNEKSLISSDPSAQETAEQQERHALSDHTPRSHAGATNVASADDDELSEETEPGLDDGLGFVPPGFCDSPVKGVPDSDTRPEVDPKRAPTSGSAARPTSRTTGSIDSTGEPMHTTTSGAETEDELVEQETGGSEERDGDDEEADDDESAIDSASDHDVLSPIQSRFRSPGMDIPGPVEVAGSFEEGERLRSPVSGYNSATASPLSRRASLKPAELGRRSLSAKFLTAHAATIMLGLVRSSMQERNSNTGNDGLHGDPLELSSADTTPTMEEDKEMGLADTERVEPVAADADSRPSSSSHSEPTEADQAQSREHQPMSFEERLNPASLNSLTKAVMRRRARSSAIAPPVTQSPTQPHIQDGAFVEEHSGSSNSSSARTRGSASEELSKEVERTRKRLQELGYLSSPTATTTAGSHIPPSLDSVLATISADELAGEQISMDQVERIDSRPLSGGMDVEARPMSPSPIQPSSTKSILTSPAHVTSPVIKRNTSHGGIIVAPPPFHGQTDGQARAQASLDMALAGIVHNDRVPPPPPPTTSQHGSIKSKKAATKDKNGNGGEDDESLKDAFARISFLISHKAKSATVRLNAGDDGGAEHLADTQAWMKETRDGLLKLVGEAQGHLWTLEQAFAGSDDVE</sequence>
<dbReference type="PANTHER" id="PTHR45589:SF1">
    <property type="entry name" value="WD REPEAT DOMAIN 62, ISOFORM G"/>
    <property type="match status" value="1"/>
</dbReference>
<feature type="compositionally biased region" description="Polar residues" evidence="2">
    <location>
        <begin position="1239"/>
        <end position="1248"/>
    </location>
</feature>
<feature type="region of interest" description="Disordered" evidence="2">
    <location>
        <begin position="874"/>
        <end position="981"/>
    </location>
</feature>
<feature type="compositionally biased region" description="Low complexity" evidence="2">
    <location>
        <begin position="18"/>
        <end position="30"/>
    </location>
</feature>
<dbReference type="EMBL" id="JAHRHY010000009">
    <property type="protein sequence ID" value="KAG9066864.1"/>
    <property type="molecule type" value="Genomic_DNA"/>
</dbReference>
<evidence type="ECO:0000256" key="1">
    <source>
        <dbReference type="PROSITE-ProRule" id="PRU00221"/>
    </source>
</evidence>
<dbReference type="InterPro" id="IPR036322">
    <property type="entry name" value="WD40_repeat_dom_sf"/>
</dbReference>
<proteinExistence type="predicted"/>
<dbReference type="Pfam" id="PF00400">
    <property type="entry name" value="WD40"/>
    <property type="match status" value="1"/>
</dbReference>
<feature type="repeat" description="WD" evidence="1">
    <location>
        <begin position="230"/>
        <end position="273"/>
    </location>
</feature>
<dbReference type="InterPro" id="IPR052779">
    <property type="entry name" value="WDR62"/>
</dbReference>
<accession>A0A9P8BS95</accession>
<evidence type="ECO:0000259" key="3">
    <source>
        <dbReference type="Pfam" id="PF08662"/>
    </source>
</evidence>
<feature type="compositionally biased region" description="Acidic residues" evidence="2">
    <location>
        <begin position="1087"/>
        <end position="1100"/>
    </location>
</feature>
<dbReference type="SUPFAM" id="SSF50978">
    <property type="entry name" value="WD40 repeat-like"/>
    <property type="match status" value="1"/>
</dbReference>
<feature type="repeat" description="WD" evidence="1">
    <location>
        <begin position="784"/>
        <end position="818"/>
    </location>
</feature>
<dbReference type="Pfam" id="PF08662">
    <property type="entry name" value="eIF2A"/>
    <property type="match status" value="1"/>
</dbReference>
<gene>
    <name evidence="5" type="primary">WDR62</name>
    <name evidence="5" type="ORF">KI688_012776</name>
</gene>
<evidence type="ECO:0000313" key="5">
    <source>
        <dbReference type="EMBL" id="KAG9066864.1"/>
    </source>
</evidence>
<feature type="compositionally biased region" description="Low complexity" evidence="2">
    <location>
        <begin position="1413"/>
        <end position="1427"/>
    </location>
</feature>
<feature type="compositionally biased region" description="Basic and acidic residues" evidence="2">
    <location>
        <begin position="1354"/>
        <end position="1367"/>
    </location>
</feature>
<evidence type="ECO:0000313" key="6">
    <source>
        <dbReference type="Proteomes" id="UP000707451"/>
    </source>
</evidence>
<name>A0A9P8BS95_9FUNG</name>
<feature type="domain" description="Translation initiation factor beta propellor-like" evidence="3">
    <location>
        <begin position="190"/>
        <end position="296"/>
    </location>
</feature>
<dbReference type="OrthoDB" id="6252103at2759"/>
<feature type="compositionally biased region" description="Polar residues" evidence="2">
    <location>
        <begin position="1050"/>
        <end position="1062"/>
    </location>
</feature>
<feature type="compositionally biased region" description="Basic and acidic residues" evidence="2">
    <location>
        <begin position="1319"/>
        <end position="1329"/>
    </location>
</feature>
<keyword evidence="6" id="KW-1185">Reference proteome</keyword>
<feature type="compositionally biased region" description="Polar residues" evidence="2">
    <location>
        <begin position="957"/>
        <end position="979"/>
    </location>
</feature>
<dbReference type="InterPro" id="IPR056151">
    <property type="entry name" value="Beta-prop_DCAF12"/>
</dbReference>
<feature type="compositionally biased region" description="Acidic residues" evidence="2">
    <location>
        <begin position="1181"/>
        <end position="1194"/>
    </location>
</feature>
<feature type="region of interest" description="Disordered" evidence="2">
    <location>
        <begin position="1288"/>
        <end position="1435"/>
    </location>
</feature>
<dbReference type="PROSITE" id="PS50082">
    <property type="entry name" value="WD_REPEATS_2"/>
    <property type="match status" value="2"/>
</dbReference>
<dbReference type="PANTHER" id="PTHR45589">
    <property type="entry name" value="WD REPEAT DOMAIN 62, ISOFORM G"/>
    <property type="match status" value="1"/>
</dbReference>
<feature type="compositionally biased region" description="Basic and acidic residues" evidence="2">
    <location>
        <begin position="1120"/>
        <end position="1132"/>
    </location>
</feature>
<feature type="compositionally biased region" description="Basic and acidic residues" evidence="2">
    <location>
        <begin position="1064"/>
        <end position="1075"/>
    </location>
</feature>
<keyword evidence="5" id="KW-0418">Kinase</keyword>
<feature type="region of interest" description="Disordered" evidence="2">
    <location>
        <begin position="1029"/>
        <end position="1251"/>
    </location>
</feature>
<dbReference type="Gene3D" id="2.130.10.10">
    <property type="entry name" value="YVTN repeat-like/Quinoprotein amine dehydrogenase"/>
    <property type="match status" value="4"/>
</dbReference>
<feature type="compositionally biased region" description="Polar residues" evidence="2">
    <location>
        <begin position="7"/>
        <end position="17"/>
    </location>
</feature>
<comment type="caution">
    <text evidence="5">The sequence shown here is derived from an EMBL/GenBank/DDBJ whole genome shotgun (WGS) entry which is preliminary data.</text>
</comment>
<organism evidence="5 6">
    <name type="scientific">Linnemannia hyalina</name>
    <dbReference type="NCBI Taxonomy" id="64524"/>
    <lineage>
        <taxon>Eukaryota</taxon>
        <taxon>Fungi</taxon>
        <taxon>Fungi incertae sedis</taxon>
        <taxon>Mucoromycota</taxon>
        <taxon>Mortierellomycotina</taxon>
        <taxon>Mortierellomycetes</taxon>
        <taxon>Mortierellales</taxon>
        <taxon>Mortierellaceae</taxon>
        <taxon>Linnemannia</taxon>
    </lineage>
</organism>
<feature type="region of interest" description="Disordered" evidence="2">
    <location>
        <begin position="1"/>
        <end position="38"/>
    </location>
</feature>
<keyword evidence="5" id="KW-0808">Transferase</keyword>
<keyword evidence="1" id="KW-0853">WD repeat</keyword>
<feature type="domain" description="DDB1- and CUL4-associated factor 12 beta-propeller" evidence="4">
    <location>
        <begin position="742"/>
        <end position="857"/>
    </location>
</feature>
<dbReference type="GO" id="GO:0016301">
    <property type="term" value="F:kinase activity"/>
    <property type="evidence" value="ECO:0007669"/>
    <property type="project" value="UniProtKB-KW"/>
</dbReference>
<feature type="compositionally biased region" description="Polar residues" evidence="2">
    <location>
        <begin position="876"/>
        <end position="891"/>
    </location>
</feature>
<dbReference type="InterPro" id="IPR001680">
    <property type="entry name" value="WD40_rpt"/>
</dbReference>
<dbReference type="SMART" id="SM00320">
    <property type="entry name" value="WD40"/>
    <property type="match status" value="10"/>
</dbReference>
<dbReference type="InterPro" id="IPR011047">
    <property type="entry name" value="Quinoprotein_ADH-like_sf"/>
</dbReference>
<evidence type="ECO:0000259" key="4">
    <source>
        <dbReference type="Pfam" id="PF23760"/>
    </source>
</evidence>
<reference evidence="5" key="1">
    <citation type="submission" date="2021-06" db="EMBL/GenBank/DDBJ databases">
        <title>Genome Sequence of Mortierella hyaline Strain SCG-10, a Cold-Adapted, Nitrate-Reducing Fungus Isolated from Soil in Minnesota, USA.</title>
        <authorList>
            <person name="Aldossari N."/>
        </authorList>
    </citation>
    <scope>NUCLEOTIDE SEQUENCE</scope>
    <source>
        <strain evidence="5">SCG-10</strain>
    </source>
</reference>